<dbReference type="GeneID" id="1443098"/>
<dbReference type="EC" id="2.6.1.-" evidence="7"/>
<reference evidence="9" key="1">
    <citation type="journal article" date="2020" name="bioRxiv">
        <title>A rank-normalized archaeal taxonomy based on genome phylogeny resolves widespread incomplete and uneven classifications.</title>
        <authorList>
            <person name="Rinke C."/>
            <person name="Chuvochina M."/>
            <person name="Mussig A.J."/>
            <person name="Chaumeil P.-A."/>
            <person name="Waite D.W."/>
            <person name="Whitman W.B."/>
            <person name="Parks D.H."/>
            <person name="Hugenholtz P."/>
        </authorList>
    </citation>
    <scope>NUCLEOTIDE SEQUENCE</scope>
    <source>
        <strain evidence="9">UBA8834</strain>
    </source>
</reference>
<comment type="caution">
    <text evidence="9">The sequence shown here is derived from an EMBL/GenBank/DDBJ whole genome shotgun (WGS) entry which is preliminary data.</text>
</comment>
<gene>
    <name evidence="9" type="ORF">HA331_06715</name>
</gene>
<feature type="domain" description="Aminotransferase class I/classII large" evidence="8">
    <location>
        <begin position="33"/>
        <end position="383"/>
    </location>
</feature>
<dbReference type="InterPro" id="IPR004839">
    <property type="entry name" value="Aminotransferase_I/II_large"/>
</dbReference>
<dbReference type="SMR" id="A0A832T727"/>
<dbReference type="InterPro" id="IPR050596">
    <property type="entry name" value="AspAT/PAT-like"/>
</dbReference>
<dbReference type="GO" id="GO:0030170">
    <property type="term" value="F:pyridoxal phosphate binding"/>
    <property type="evidence" value="ECO:0007669"/>
    <property type="project" value="InterPro"/>
</dbReference>
<evidence type="ECO:0000256" key="7">
    <source>
        <dbReference type="RuleBase" id="RU000481"/>
    </source>
</evidence>
<dbReference type="CDD" id="cd00609">
    <property type="entry name" value="AAT_like"/>
    <property type="match status" value="1"/>
</dbReference>
<organism evidence="9 10">
    <name type="scientific">Pyrococcus horikoshii</name>
    <dbReference type="NCBI Taxonomy" id="53953"/>
    <lineage>
        <taxon>Archaea</taxon>
        <taxon>Methanobacteriati</taxon>
        <taxon>Methanobacteriota</taxon>
        <taxon>Thermococci</taxon>
        <taxon>Thermococcales</taxon>
        <taxon>Thermococcaceae</taxon>
        <taxon>Pyrococcus</taxon>
    </lineage>
</organism>
<protein>
    <recommendedName>
        <fullName evidence="7">Aminotransferase</fullName>
        <ecNumber evidence="7">2.6.1.-</ecNumber>
    </recommendedName>
</protein>
<dbReference type="PANTHER" id="PTHR46383">
    <property type="entry name" value="ASPARTATE AMINOTRANSFERASE"/>
    <property type="match status" value="1"/>
</dbReference>
<evidence type="ECO:0000313" key="9">
    <source>
        <dbReference type="EMBL" id="HII61418.1"/>
    </source>
</evidence>
<dbReference type="Pfam" id="PF00155">
    <property type="entry name" value="Aminotran_1_2"/>
    <property type="match status" value="1"/>
</dbReference>
<dbReference type="InterPro" id="IPR015424">
    <property type="entry name" value="PyrdxlP-dep_Trfase"/>
</dbReference>
<evidence type="ECO:0000259" key="8">
    <source>
        <dbReference type="Pfam" id="PF00155"/>
    </source>
</evidence>
<evidence type="ECO:0000256" key="2">
    <source>
        <dbReference type="ARBA" id="ARBA00007441"/>
    </source>
</evidence>
<name>A0A832T727_PYRHR</name>
<dbReference type="PANTHER" id="PTHR46383:SF3">
    <property type="entry name" value="ASPARTATE AMINOTRANSFERASE-RELATED"/>
    <property type="match status" value="1"/>
</dbReference>
<comment type="cofactor">
    <cofactor evidence="1 7">
        <name>pyridoxal 5'-phosphate</name>
        <dbReference type="ChEBI" id="CHEBI:597326"/>
    </cofactor>
</comment>
<evidence type="ECO:0000256" key="1">
    <source>
        <dbReference type="ARBA" id="ARBA00001933"/>
    </source>
</evidence>
<comment type="subunit">
    <text evidence="3">Homodimer.</text>
</comment>
<proteinExistence type="inferred from homology"/>
<dbReference type="AlphaFoldDB" id="A0A832T727"/>
<keyword evidence="5 7" id="KW-0808">Transferase</keyword>
<comment type="similarity">
    <text evidence="2 7">Belongs to the class-I pyridoxal-phosphate-dependent aminotransferase family.</text>
</comment>
<dbReference type="FunFam" id="3.40.640.10:FF:000033">
    <property type="entry name" value="Aspartate aminotransferase"/>
    <property type="match status" value="1"/>
</dbReference>
<dbReference type="EMBL" id="DUJN01000006">
    <property type="protein sequence ID" value="HII61418.1"/>
    <property type="molecule type" value="Genomic_DNA"/>
</dbReference>
<dbReference type="NCBIfam" id="NF006229">
    <property type="entry name" value="PRK08361.1"/>
    <property type="match status" value="1"/>
</dbReference>
<evidence type="ECO:0000256" key="6">
    <source>
        <dbReference type="ARBA" id="ARBA00022898"/>
    </source>
</evidence>
<dbReference type="OMA" id="PRDFKLC"/>
<evidence type="ECO:0000256" key="5">
    <source>
        <dbReference type="ARBA" id="ARBA00022679"/>
    </source>
</evidence>
<keyword evidence="4 7" id="KW-0032">Aminotransferase</keyword>
<dbReference type="GO" id="GO:0006520">
    <property type="term" value="P:amino acid metabolic process"/>
    <property type="evidence" value="ECO:0007669"/>
    <property type="project" value="InterPro"/>
</dbReference>
<evidence type="ECO:0000256" key="3">
    <source>
        <dbReference type="ARBA" id="ARBA00011738"/>
    </source>
</evidence>
<sequence>MREKRKYFIAERVLLIKRSKIRELFERASKMEDVISLGIGEPDFDTPKNIKEAAKRALDEGWTHYTPNAGIPELREAVVEYYKKFYGIDIEVENVIITAGAYEGTYLAFESLLERGDEVIIPDPAFVSYAEDAKVAEAKPVRIPLREENNFLPDPNELLEKISKNTRMIVINYPNNPTGATLDKELAKTIADIAEDYNIYILSDEPYEHFIYEDAKHYPMIKFAPENTILANSFSKTFAMTGWRLGFVVAPSQVIKEMTKLHAYVIGNVASFVQIAGIEALRSEESWKAVEEMKKEYNERRKIVVKRLKNMPGIKVKEPKGAFYVFPNISGTGMSSEKFSEWLLEKARVVVIPGTAFGRMGEGYVRISYATSKEKLIEAMNRIEKALEGEK</sequence>
<dbReference type="InterPro" id="IPR004838">
    <property type="entry name" value="NHTrfase_class1_PyrdxlP-BS"/>
</dbReference>
<dbReference type="Gene3D" id="3.90.1150.10">
    <property type="entry name" value="Aspartate Aminotransferase, domain 1"/>
    <property type="match status" value="1"/>
</dbReference>
<dbReference type="GO" id="GO:0008483">
    <property type="term" value="F:transaminase activity"/>
    <property type="evidence" value="ECO:0007669"/>
    <property type="project" value="UniProtKB-KW"/>
</dbReference>
<dbReference type="PROSITE" id="PS00105">
    <property type="entry name" value="AA_TRANSFER_CLASS_1"/>
    <property type="match status" value="1"/>
</dbReference>
<dbReference type="InterPro" id="IPR015422">
    <property type="entry name" value="PyrdxlP-dep_Trfase_small"/>
</dbReference>
<dbReference type="InterPro" id="IPR015421">
    <property type="entry name" value="PyrdxlP-dep_Trfase_major"/>
</dbReference>
<dbReference type="RefSeq" id="WP_010884863.1">
    <property type="nucleotide sequence ID" value="NZ_DUJN01000006.1"/>
</dbReference>
<evidence type="ECO:0000256" key="4">
    <source>
        <dbReference type="ARBA" id="ARBA00022576"/>
    </source>
</evidence>
<keyword evidence="6" id="KW-0663">Pyridoxal phosphate</keyword>
<evidence type="ECO:0000313" key="10">
    <source>
        <dbReference type="Proteomes" id="UP000617544"/>
    </source>
</evidence>
<dbReference type="SUPFAM" id="SSF53383">
    <property type="entry name" value="PLP-dependent transferases"/>
    <property type="match status" value="1"/>
</dbReference>
<dbReference type="Gene3D" id="3.40.640.10">
    <property type="entry name" value="Type I PLP-dependent aspartate aminotransferase-like (Major domain)"/>
    <property type="match status" value="1"/>
</dbReference>
<accession>A0A832T727</accession>
<dbReference type="Proteomes" id="UP000617544">
    <property type="component" value="Unassembled WGS sequence"/>
</dbReference>